<proteinExistence type="predicted"/>
<name>A0A212J8F5_9DELT</name>
<dbReference type="AlphaFoldDB" id="A0A212J8F5"/>
<accession>A0A212J8F5</accession>
<sequence>MKLTGIVARSNGTLEKVDFTWQYCVAIGYAGRDQASVIAHVEELKAIGVPAPETVPSMYWLDPTRVSSNTELQVVGNGCSGEVEFFAAFDAAGKMYFTIASDHTDRHLETVSVSKAKQACSKIIGNLFWCYDDVKDHWDGILLRSWITEPGQAERIYQDGSLAKILVPEELIRLAKEDLKGKGTFSFFSGTLPLAGKIAYQGSFRMELSDPALKRTIQHKYDVIELPDRN</sequence>
<evidence type="ECO:0008006" key="2">
    <source>
        <dbReference type="Google" id="ProtNLM"/>
    </source>
</evidence>
<organism evidence="1">
    <name type="scientific">uncultured delta proteobacterium</name>
    <dbReference type="NCBI Taxonomy" id="34034"/>
    <lineage>
        <taxon>Bacteria</taxon>
        <taxon>Deltaproteobacteria</taxon>
        <taxon>environmental samples</taxon>
    </lineage>
</organism>
<dbReference type="InterPro" id="IPR021269">
    <property type="entry name" value="DUF2848"/>
</dbReference>
<dbReference type="Pfam" id="PF11010">
    <property type="entry name" value="DUF2848"/>
    <property type="match status" value="1"/>
</dbReference>
<gene>
    <name evidence="1" type="ORF">KL86DPRO_10920</name>
</gene>
<reference evidence="1" key="1">
    <citation type="submission" date="2016-04" db="EMBL/GenBank/DDBJ databases">
        <authorList>
            <person name="Evans L.H."/>
            <person name="Alamgir A."/>
            <person name="Owens N."/>
            <person name="Weber N.D."/>
            <person name="Virtaneva K."/>
            <person name="Barbian K."/>
            <person name="Babar A."/>
            <person name="Rosenke K."/>
        </authorList>
    </citation>
    <scope>NUCLEOTIDE SEQUENCE</scope>
    <source>
        <strain evidence="1">86</strain>
    </source>
</reference>
<evidence type="ECO:0000313" key="1">
    <source>
        <dbReference type="EMBL" id="SBV95727.1"/>
    </source>
</evidence>
<protein>
    <recommendedName>
        <fullName evidence="2">DUF2848 domain-containing protein</fullName>
    </recommendedName>
</protein>
<dbReference type="EMBL" id="FLUQ01000001">
    <property type="protein sequence ID" value="SBV95727.1"/>
    <property type="molecule type" value="Genomic_DNA"/>
</dbReference>